<dbReference type="InterPro" id="IPR003124">
    <property type="entry name" value="WH2_dom"/>
</dbReference>
<dbReference type="Gene3D" id="2.30.29.30">
    <property type="entry name" value="Pleckstrin-homology domain (PH domain)/Phosphotyrosine-binding domain (PTB)"/>
    <property type="match status" value="1"/>
</dbReference>
<evidence type="ECO:0000259" key="9">
    <source>
        <dbReference type="PROSITE" id="PS50229"/>
    </source>
</evidence>
<comment type="similarity">
    <text evidence="3">Belongs to the Ena/VASP family.</text>
</comment>
<dbReference type="InterPro" id="IPR038023">
    <property type="entry name" value="VASP_sf"/>
</dbReference>
<proteinExistence type="inferred from homology"/>
<dbReference type="Proteomes" id="UP001149090">
    <property type="component" value="Unassembled WGS sequence"/>
</dbReference>
<feature type="compositionally biased region" description="Gly residues" evidence="8">
    <location>
        <begin position="193"/>
        <end position="203"/>
    </location>
</feature>
<dbReference type="SMART" id="SM00246">
    <property type="entry name" value="WH2"/>
    <property type="match status" value="1"/>
</dbReference>
<dbReference type="OrthoDB" id="6157464at2759"/>
<comment type="caution">
    <text evidence="11">The sequence shown here is derived from an EMBL/GenBank/DDBJ whole genome shotgun (WGS) entry which is preliminary data.</text>
</comment>
<evidence type="ECO:0000256" key="1">
    <source>
        <dbReference type="ARBA" id="ARBA00004245"/>
    </source>
</evidence>
<dbReference type="SUPFAM" id="SSF118370">
    <property type="entry name" value="Vasodilator-stimulated phosphoprotein, VASP, tetramerisation domain"/>
    <property type="match status" value="1"/>
</dbReference>
<feature type="compositionally biased region" description="Low complexity" evidence="8">
    <location>
        <begin position="226"/>
        <end position="246"/>
    </location>
</feature>
<dbReference type="PANTHER" id="PTHR11202:SF22">
    <property type="entry name" value="PROTEIN ENABLED"/>
    <property type="match status" value="1"/>
</dbReference>
<dbReference type="InterPro" id="IPR014885">
    <property type="entry name" value="VASP_tetra"/>
</dbReference>
<dbReference type="InterPro" id="IPR000697">
    <property type="entry name" value="WH1/EVH1_dom"/>
</dbReference>
<evidence type="ECO:0000313" key="12">
    <source>
        <dbReference type="Proteomes" id="UP001149090"/>
    </source>
</evidence>
<dbReference type="PROSITE" id="PS50229">
    <property type="entry name" value="WH1"/>
    <property type="match status" value="1"/>
</dbReference>
<evidence type="ECO:0000256" key="2">
    <source>
        <dbReference type="ARBA" id="ARBA00004316"/>
    </source>
</evidence>
<evidence type="ECO:0000256" key="4">
    <source>
        <dbReference type="ARBA" id="ARBA00022490"/>
    </source>
</evidence>
<dbReference type="InterPro" id="IPR011993">
    <property type="entry name" value="PH-like_dom_sf"/>
</dbReference>
<dbReference type="PROSITE" id="PS51082">
    <property type="entry name" value="WH2"/>
    <property type="match status" value="1"/>
</dbReference>
<keyword evidence="12" id="KW-1185">Reference proteome</keyword>
<evidence type="ECO:0000259" key="10">
    <source>
        <dbReference type="PROSITE" id="PS51082"/>
    </source>
</evidence>
<organism evidence="11 12">
    <name type="scientific">Anaeramoeba ignava</name>
    <name type="common">Anaerobic marine amoeba</name>
    <dbReference type="NCBI Taxonomy" id="1746090"/>
    <lineage>
        <taxon>Eukaryota</taxon>
        <taxon>Metamonada</taxon>
        <taxon>Anaeramoebidae</taxon>
        <taxon>Anaeramoeba</taxon>
    </lineage>
</organism>
<feature type="domain" description="WH2" evidence="10">
    <location>
        <begin position="156"/>
        <end position="173"/>
    </location>
</feature>
<keyword evidence="7" id="KW-0966">Cell projection</keyword>
<dbReference type="AlphaFoldDB" id="A0A9Q0RCU5"/>
<sequence>MSEKAIFSTRASQFILDTKAKQWKPVSNGGAFALYQDSAKNTYRIVGFSPDNKPVLMAPIKDDFKLQKNPQNPKWIQFTEARGYVYGINFSKEEDVAKLSELVDNAIQSMKAPPKPSGGPPPPPTGGPPPTPKSEPPKAKSSKKVKLGGGENSGQSRSNLLASIRKGASLKKTETNDRSAPVIDNKEETANTSGGGGGGGGMMGDLLGALKNRGLRKTTPKPSSPPAKSESPTQQNQPQQNQPQQNLPRVPSGRALLKPRGQRGMNPQTHRSPSPQNKQLRSNESNQNPQTITITSRDLENLKQSLIEAFRQELQKAKEEILSNLK</sequence>
<evidence type="ECO:0000256" key="7">
    <source>
        <dbReference type="ARBA" id="ARBA00023273"/>
    </source>
</evidence>
<protein>
    <submittedName>
        <fullName evidence="11">Vasodilator-stimulated phosphoprotein</fullName>
    </submittedName>
</protein>
<keyword evidence="5" id="KW-0009">Actin-binding</keyword>
<reference evidence="11" key="1">
    <citation type="submission" date="2022-10" db="EMBL/GenBank/DDBJ databases">
        <title>Novel sulphate-reducing endosymbionts in the free-living metamonad Anaeramoeba.</title>
        <authorList>
            <person name="Jerlstrom-Hultqvist J."/>
            <person name="Cepicka I."/>
            <person name="Gallot-Lavallee L."/>
            <person name="Salas-Leiva D."/>
            <person name="Curtis B.A."/>
            <person name="Zahonova K."/>
            <person name="Pipaliya S."/>
            <person name="Dacks J."/>
            <person name="Roger A.J."/>
        </authorList>
    </citation>
    <scope>NUCLEOTIDE SEQUENCE</scope>
    <source>
        <strain evidence="11">BMAN</strain>
    </source>
</reference>
<evidence type="ECO:0000313" key="11">
    <source>
        <dbReference type="EMBL" id="KAJ5075791.1"/>
    </source>
</evidence>
<dbReference type="Gene3D" id="1.20.5.1160">
    <property type="entry name" value="Vasodilator-stimulated phosphoprotein"/>
    <property type="match status" value="1"/>
</dbReference>
<feature type="domain" description="WH1" evidence="9">
    <location>
        <begin position="1"/>
        <end position="110"/>
    </location>
</feature>
<accession>A0A9Q0RCU5</accession>
<dbReference type="Pfam" id="PF00568">
    <property type="entry name" value="WH1"/>
    <property type="match status" value="1"/>
</dbReference>
<dbReference type="GO" id="GO:0005856">
    <property type="term" value="C:cytoskeleton"/>
    <property type="evidence" value="ECO:0007669"/>
    <property type="project" value="UniProtKB-SubCell"/>
</dbReference>
<keyword evidence="6" id="KW-0206">Cytoskeleton</keyword>
<feature type="region of interest" description="Disordered" evidence="8">
    <location>
        <begin position="109"/>
        <end position="292"/>
    </location>
</feature>
<feature type="compositionally biased region" description="Pro residues" evidence="8">
    <location>
        <begin position="113"/>
        <end position="134"/>
    </location>
</feature>
<dbReference type="OMA" id="SICATNG"/>
<dbReference type="EMBL" id="JAPDFW010000063">
    <property type="protein sequence ID" value="KAJ5075791.1"/>
    <property type="molecule type" value="Genomic_DNA"/>
</dbReference>
<dbReference type="Pfam" id="PF02205">
    <property type="entry name" value="WH2"/>
    <property type="match status" value="1"/>
</dbReference>
<dbReference type="GO" id="GO:0005737">
    <property type="term" value="C:cytoplasm"/>
    <property type="evidence" value="ECO:0007669"/>
    <property type="project" value="UniProtKB-ARBA"/>
</dbReference>
<evidence type="ECO:0000256" key="3">
    <source>
        <dbReference type="ARBA" id="ARBA00009785"/>
    </source>
</evidence>
<gene>
    <name evidence="11" type="ORF">M0811_06653</name>
</gene>
<name>A0A9Q0RCU5_ANAIG</name>
<dbReference type="GO" id="GO:0003779">
    <property type="term" value="F:actin binding"/>
    <property type="evidence" value="ECO:0007669"/>
    <property type="project" value="UniProtKB-KW"/>
</dbReference>
<keyword evidence="4" id="KW-0963">Cytoplasm</keyword>
<dbReference type="GO" id="GO:0042995">
    <property type="term" value="C:cell projection"/>
    <property type="evidence" value="ECO:0007669"/>
    <property type="project" value="UniProtKB-SubCell"/>
</dbReference>
<comment type="subcellular location">
    <subcellularLocation>
        <location evidence="2">Cell projection</location>
    </subcellularLocation>
    <subcellularLocation>
        <location evidence="1">Cytoplasm</location>
        <location evidence="1">Cytoskeleton</location>
    </subcellularLocation>
</comment>
<evidence type="ECO:0000256" key="5">
    <source>
        <dbReference type="ARBA" id="ARBA00023203"/>
    </source>
</evidence>
<dbReference type="SUPFAM" id="SSF50729">
    <property type="entry name" value="PH domain-like"/>
    <property type="match status" value="1"/>
</dbReference>
<evidence type="ECO:0000256" key="6">
    <source>
        <dbReference type="ARBA" id="ARBA00023212"/>
    </source>
</evidence>
<dbReference type="Pfam" id="PF08776">
    <property type="entry name" value="VASP_tetra"/>
    <property type="match status" value="1"/>
</dbReference>
<evidence type="ECO:0000256" key="8">
    <source>
        <dbReference type="SAM" id="MobiDB-lite"/>
    </source>
</evidence>
<feature type="compositionally biased region" description="Polar residues" evidence="8">
    <location>
        <begin position="265"/>
        <end position="292"/>
    </location>
</feature>
<dbReference type="SMART" id="SM00461">
    <property type="entry name" value="WH1"/>
    <property type="match status" value="1"/>
</dbReference>
<dbReference type="PANTHER" id="PTHR11202">
    <property type="entry name" value="SPROUTY-RELATED, EVH1 DOMAIN-CONTAINING PROTEIN FAMILY MEMBER"/>
    <property type="match status" value="1"/>
</dbReference>